<feature type="compositionally biased region" description="Basic and acidic residues" evidence="1">
    <location>
        <begin position="168"/>
        <end position="199"/>
    </location>
</feature>
<dbReference type="AlphaFoldDB" id="A0A1E3VQN0"/>
<feature type="compositionally biased region" description="Pro residues" evidence="1">
    <location>
        <begin position="48"/>
        <end position="58"/>
    </location>
</feature>
<comment type="caution">
    <text evidence="2">The sequence shown here is derived from an EMBL/GenBank/DDBJ whole genome shotgun (WGS) entry which is preliminary data.</text>
</comment>
<gene>
    <name evidence="2" type="ORF">AUC70_06135</name>
</gene>
<sequence length="199" mass="20038">MSNETGPGGENRMGGQPSGQFGGDSGESEENGMHAEGALPFGWYYFGPEPPTFQPPGNPGYGPGGAPGTMHGASFGPAGDPYGAAPGAHGGDAYEKHDKSAAYMDAFDRLSRGHVDAQTIGKLLSLDDEEFWKGALVGAGAALLATNLPALKTMLAGAFAGGGAAKGGESKSGDTDAAKHASEADVRGGSYADDKETKE</sequence>
<feature type="region of interest" description="Disordered" evidence="1">
    <location>
        <begin position="1"/>
        <end position="93"/>
    </location>
</feature>
<dbReference type="RefSeq" id="WP_069444556.1">
    <property type="nucleotide sequence ID" value="NZ_LPWE01000011.1"/>
</dbReference>
<feature type="compositionally biased region" description="Low complexity" evidence="1">
    <location>
        <begin position="76"/>
        <end position="87"/>
    </location>
</feature>
<protein>
    <submittedName>
        <fullName evidence="2">Uncharacterized protein</fullName>
    </submittedName>
</protein>
<dbReference type="EMBL" id="LPWE01000011">
    <property type="protein sequence ID" value="ODR95266.1"/>
    <property type="molecule type" value="Genomic_DNA"/>
</dbReference>
<dbReference type="STRING" id="1774970.AUC70_06135"/>
<reference evidence="2 3" key="1">
    <citation type="journal article" date="2016" name="Environ. Microbiol.">
        <title>New Methyloceanibacter diversity from North Sea sediments includes methanotroph containing solely the soluble methane monooxygenase.</title>
        <authorList>
            <person name="Vekeman B."/>
            <person name="Kerckhof F.M."/>
            <person name="Cremers G."/>
            <person name="de Vos P."/>
            <person name="Vandamme P."/>
            <person name="Boon N."/>
            <person name="Op den Camp H.J."/>
            <person name="Heylen K."/>
        </authorList>
    </citation>
    <scope>NUCLEOTIDE SEQUENCE [LARGE SCALE GENOMIC DNA]</scope>
    <source>
        <strain evidence="2 3">R-67176</strain>
    </source>
</reference>
<proteinExistence type="predicted"/>
<evidence type="ECO:0000313" key="3">
    <source>
        <dbReference type="Proteomes" id="UP000094172"/>
    </source>
</evidence>
<feature type="compositionally biased region" description="Gly residues" evidence="1">
    <location>
        <begin position="1"/>
        <end position="25"/>
    </location>
</feature>
<accession>A0A1E3VQN0</accession>
<name>A0A1E3VQN0_9HYPH</name>
<keyword evidence="3" id="KW-1185">Reference proteome</keyword>
<feature type="region of interest" description="Disordered" evidence="1">
    <location>
        <begin position="161"/>
        <end position="199"/>
    </location>
</feature>
<organism evidence="2 3">
    <name type="scientific">Methyloceanibacter stevinii</name>
    <dbReference type="NCBI Taxonomy" id="1774970"/>
    <lineage>
        <taxon>Bacteria</taxon>
        <taxon>Pseudomonadati</taxon>
        <taxon>Pseudomonadota</taxon>
        <taxon>Alphaproteobacteria</taxon>
        <taxon>Hyphomicrobiales</taxon>
        <taxon>Hyphomicrobiaceae</taxon>
        <taxon>Methyloceanibacter</taxon>
    </lineage>
</organism>
<evidence type="ECO:0000313" key="2">
    <source>
        <dbReference type="EMBL" id="ODR95266.1"/>
    </source>
</evidence>
<dbReference type="Proteomes" id="UP000094172">
    <property type="component" value="Unassembled WGS sequence"/>
</dbReference>
<evidence type="ECO:0000256" key="1">
    <source>
        <dbReference type="SAM" id="MobiDB-lite"/>
    </source>
</evidence>